<protein>
    <submittedName>
        <fullName evidence="3">Uncharacterized protein</fullName>
    </submittedName>
</protein>
<comment type="caution">
    <text evidence="3">The sequence shown here is derived from an EMBL/GenBank/DDBJ whole genome shotgun (WGS) entry which is preliminary data.</text>
</comment>
<name>A0A9N8LBC9_9BASI</name>
<evidence type="ECO:0000256" key="2">
    <source>
        <dbReference type="SAM" id="MobiDB-lite"/>
    </source>
</evidence>
<evidence type="ECO:0000313" key="4">
    <source>
        <dbReference type="Proteomes" id="UP000836404"/>
    </source>
</evidence>
<sequence>MGGNDEATPSVSNPGIARPTSPEGILVQSPVDDIVSHTKKDAVAPTDTLSALFKELDLTEDAGPFLDRGLRVVQETYTIIEDVKDSKIESVCEDFARKAMLIFQNLALAAKSSGRPILPGTAVAVLVERVISRLKTFQADLQAYARLSEVWKLLHIREVKRKLEARKQELESTIDKLTAH</sequence>
<gene>
    <name evidence="3" type="ORF">JKILLFL_G2195</name>
</gene>
<feature type="coiled-coil region" evidence="1">
    <location>
        <begin position="153"/>
        <end position="180"/>
    </location>
</feature>
<feature type="region of interest" description="Disordered" evidence="2">
    <location>
        <begin position="1"/>
        <end position="23"/>
    </location>
</feature>
<accession>A0A9N8LBC9</accession>
<keyword evidence="1" id="KW-0175">Coiled coil</keyword>
<keyword evidence="4" id="KW-1185">Reference proteome</keyword>
<evidence type="ECO:0000313" key="3">
    <source>
        <dbReference type="EMBL" id="CAD6908440.1"/>
    </source>
</evidence>
<dbReference type="EMBL" id="CAJHJF010000906">
    <property type="protein sequence ID" value="CAD6908440.1"/>
    <property type="molecule type" value="Genomic_DNA"/>
</dbReference>
<dbReference type="AlphaFoldDB" id="A0A9N8LBC9"/>
<organism evidence="3 4">
    <name type="scientific">Tilletia laevis</name>
    <dbReference type="NCBI Taxonomy" id="157183"/>
    <lineage>
        <taxon>Eukaryota</taxon>
        <taxon>Fungi</taxon>
        <taxon>Dikarya</taxon>
        <taxon>Basidiomycota</taxon>
        <taxon>Ustilaginomycotina</taxon>
        <taxon>Exobasidiomycetes</taxon>
        <taxon>Tilletiales</taxon>
        <taxon>Tilletiaceae</taxon>
        <taxon>Tilletia</taxon>
    </lineage>
</organism>
<evidence type="ECO:0000256" key="1">
    <source>
        <dbReference type="SAM" id="Coils"/>
    </source>
</evidence>
<proteinExistence type="predicted"/>
<reference evidence="3 4" key="1">
    <citation type="submission" date="2020-10" db="EMBL/GenBank/DDBJ databases">
        <authorList>
            <person name="Sedaghatjoo S."/>
        </authorList>
    </citation>
    <scope>NUCLEOTIDE SEQUENCE [LARGE SCALE GENOMIC DNA]</scope>
    <source>
        <strain evidence="3 4">LLFL</strain>
    </source>
</reference>
<dbReference type="Proteomes" id="UP000836404">
    <property type="component" value="Unassembled WGS sequence"/>
</dbReference>